<dbReference type="RefSeq" id="WP_000845068.1">
    <property type="nucleotide sequence ID" value="NZ_GL890990.1"/>
</dbReference>
<dbReference type="InterPro" id="IPR011009">
    <property type="entry name" value="Kinase-like_dom_sf"/>
</dbReference>
<proteinExistence type="predicted"/>
<dbReference type="PATRIC" id="fig|888820.3.peg.680"/>
<protein>
    <submittedName>
        <fullName evidence="2">Aminoglycoside phosphotransferase</fullName>
        <ecNumber evidence="2">2.7.1.95</ecNumber>
    </submittedName>
</protein>
<dbReference type="Gene3D" id="3.90.1200.10">
    <property type="match status" value="1"/>
</dbReference>
<feature type="domain" description="Aminoglycoside phosphotransferase" evidence="1">
    <location>
        <begin position="30"/>
        <end position="270"/>
    </location>
</feature>
<name>F3U9W6_STRSA</name>
<accession>F3U9W6</accession>
<dbReference type="EMBL" id="AFFL01000002">
    <property type="protein sequence ID" value="EGJ39074.1"/>
    <property type="molecule type" value="Genomic_DNA"/>
</dbReference>
<reference evidence="2 3" key="1">
    <citation type="submission" date="2011-03" db="EMBL/GenBank/DDBJ databases">
        <authorList>
            <person name="Muzny D."/>
            <person name="Qin X."/>
            <person name="Deng J."/>
            <person name="Jiang H."/>
            <person name="Liu Y."/>
            <person name="Qu J."/>
            <person name="Song X.-Z."/>
            <person name="Zhang L."/>
            <person name="Thornton R."/>
            <person name="Coyle M."/>
            <person name="Francisco L."/>
            <person name="Jackson L."/>
            <person name="Javaid M."/>
            <person name="Korchina V."/>
            <person name="Kovar C."/>
            <person name="Mata R."/>
            <person name="Mathew T."/>
            <person name="Ngo R."/>
            <person name="Nguyen L."/>
            <person name="Nguyen N."/>
            <person name="Okwuonu G."/>
            <person name="Ongeri F."/>
            <person name="Pham C."/>
            <person name="Simmons D."/>
            <person name="Wilczek-Boney K."/>
            <person name="Hale W."/>
            <person name="Jakkamsetti A."/>
            <person name="Pham P."/>
            <person name="Ruth R."/>
            <person name="San Lucas F."/>
            <person name="Warren J."/>
            <person name="Zhang J."/>
            <person name="Zhao Z."/>
            <person name="Zhou C."/>
            <person name="Zhu D."/>
            <person name="Lee S."/>
            <person name="Bess C."/>
            <person name="Blankenburg K."/>
            <person name="Forbes L."/>
            <person name="Fu Q."/>
            <person name="Gubbala S."/>
            <person name="Hirani K."/>
            <person name="Jayaseelan J.C."/>
            <person name="Lara F."/>
            <person name="Munidasa M."/>
            <person name="Palculict T."/>
            <person name="Patil S."/>
            <person name="Pu L.-L."/>
            <person name="Saada N."/>
            <person name="Tang L."/>
            <person name="Weissenberger G."/>
            <person name="Zhu Y."/>
            <person name="Hemphill L."/>
            <person name="Shang Y."/>
            <person name="Youmans B."/>
            <person name="Ayvaz T."/>
            <person name="Ross M."/>
            <person name="Santibanez J."/>
            <person name="Aqrawi P."/>
            <person name="Gross S."/>
            <person name="Joshi V."/>
            <person name="Fowler G."/>
            <person name="Nazareth L."/>
            <person name="Reid J."/>
            <person name="Worley K."/>
            <person name="Petrosino J."/>
            <person name="Highlander S."/>
            <person name="Gibbs R."/>
        </authorList>
    </citation>
    <scope>NUCLEOTIDE SEQUENCE [LARGE SCALE GENOMIC DNA]</scope>
    <source>
        <strain evidence="2 3">SK1056</strain>
    </source>
</reference>
<dbReference type="EC" id="2.7.1.95" evidence="2"/>
<dbReference type="PANTHER" id="PTHR21310:SF15">
    <property type="entry name" value="AMINOGLYCOSIDE PHOSPHOTRANSFERASE DOMAIN-CONTAINING PROTEIN"/>
    <property type="match status" value="1"/>
</dbReference>
<dbReference type="InterPro" id="IPR002575">
    <property type="entry name" value="Aminoglycoside_PTrfase"/>
</dbReference>
<dbReference type="HOGENOM" id="CLU_019843_1_1_9"/>
<dbReference type="SUPFAM" id="SSF56112">
    <property type="entry name" value="Protein kinase-like (PK-like)"/>
    <property type="match status" value="1"/>
</dbReference>
<organism evidence="2 3">
    <name type="scientific">Streptococcus sanguinis SK1056</name>
    <dbReference type="NCBI Taxonomy" id="888820"/>
    <lineage>
        <taxon>Bacteria</taxon>
        <taxon>Bacillati</taxon>
        <taxon>Bacillota</taxon>
        <taxon>Bacilli</taxon>
        <taxon>Lactobacillales</taxon>
        <taxon>Streptococcaceae</taxon>
        <taxon>Streptococcus</taxon>
    </lineage>
</organism>
<sequence length="341" mass="39983">MKTATKNNFSDQTIRCLVKSHFPQAILSKIERIVGGTFNTVYLLEGSGLPDASIMLKTGPHRDVEVPKHEADNLKTEIYTYQLLENQNIQVPRIYAHDFSHSIIPHDFFFMEKISGKTWYEISPKKTPQLMYELGRQTAEMHKTKGSWFGTINDETDERFDTWSQAFQHKIETLLKEVEARGSTLPIAEIRHQIALRKDLLDEVKTPRLVNFDLWAGNVFLEKGSDWQISGLIDFERSFFGDPMASFVSALFLYDNVEKEPHFIQGYNQVSQELLVITEDDRERMWLYTLLFYLRAYVETERYQGLMKWGQKSFLSATLTFMTRALNRRWKKRLKARKDEK</sequence>
<dbReference type="GO" id="GO:0008910">
    <property type="term" value="F:kanamycin kinase activity"/>
    <property type="evidence" value="ECO:0007669"/>
    <property type="project" value="UniProtKB-EC"/>
</dbReference>
<evidence type="ECO:0000313" key="3">
    <source>
        <dbReference type="Proteomes" id="UP000004171"/>
    </source>
</evidence>
<dbReference type="InterPro" id="IPR051678">
    <property type="entry name" value="AGP_Transferase"/>
</dbReference>
<evidence type="ECO:0000259" key="1">
    <source>
        <dbReference type="Pfam" id="PF01636"/>
    </source>
</evidence>
<dbReference type="AlphaFoldDB" id="F3U9W6"/>
<dbReference type="PANTHER" id="PTHR21310">
    <property type="entry name" value="AMINOGLYCOSIDE PHOSPHOTRANSFERASE-RELATED-RELATED"/>
    <property type="match status" value="1"/>
</dbReference>
<gene>
    <name evidence="2" type="ORF">HMPREF9393_0696</name>
</gene>
<dbReference type="Pfam" id="PF01636">
    <property type="entry name" value="APH"/>
    <property type="match status" value="1"/>
</dbReference>
<dbReference type="Proteomes" id="UP000004171">
    <property type="component" value="Unassembled WGS sequence"/>
</dbReference>
<comment type="caution">
    <text evidence="2">The sequence shown here is derived from an EMBL/GenBank/DDBJ whole genome shotgun (WGS) entry which is preliminary data.</text>
</comment>
<keyword evidence="2" id="KW-0808">Transferase</keyword>
<evidence type="ECO:0000313" key="2">
    <source>
        <dbReference type="EMBL" id="EGJ39074.1"/>
    </source>
</evidence>
<dbReference type="Gene3D" id="3.30.200.20">
    <property type="entry name" value="Phosphorylase Kinase, domain 1"/>
    <property type="match status" value="1"/>
</dbReference>